<comment type="caution">
    <text evidence="1">The sequence shown here is derived from an EMBL/GenBank/DDBJ whole genome shotgun (WGS) entry which is preliminary data.</text>
</comment>
<reference evidence="1 2" key="1">
    <citation type="submission" date="2023-10" db="EMBL/GenBank/DDBJ databases">
        <authorList>
            <person name="Botero Cardona J."/>
        </authorList>
    </citation>
    <scope>NUCLEOTIDE SEQUENCE [LARGE SCALE GENOMIC DNA]</scope>
    <source>
        <strain evidence="1 2">R-55214</strain>
    </source>
</reference>
<dbReference type="RefSeq" id="WP_338343179.1">
    <property type="nucleotide sequence ID" value="NZ_CAUZLH010000001.1"/>
</dbReference>
<evidence type="ECO:0000313" key="1">
    <source>
        <dbReference type="EMBL" id="CAK1226277.1"/>
    </source>
</evidence>
<proteinExistence type="predicted"/>
<dbReference type="Proteomes" id="UP001314166">
    <property type="component" value="Unassembled WGS sequence"/>
</dbReference>
<evidence type="ECO:0000313" key="2">
    <source>
        <dbReference type="Proteomes" id="UP001314166"/>
    </source>
</evidence>
<protein>
    <submittedName>
        <fullName evidence="1">Uncharacterized protein</fullName>
    </submittedName>
</protein>
<gene>
    <name evidence="1" type="ORF">R55214_HHFBAMCI_00132</name>
</gene>
<accession>A0ABN9YJ15</accession>
<dbReference type="EMBL" id="CAUZMB010000001">
    <property type="protein sequence ID" value="CAK1226277.1"/>
    <property type="molecule type" value="Genomic_DNA"/>
</dbReference>
<name>A0ABN9YJ15_9LACO</name>
<sequence>MADKIDKLFTEYFSGDIEKKIALRKFELRTAQSADENIGGGRVENVNNEKSKVEGVLIKEYEDQELNLLQSRYNAVHDFIVDNDLELVNMLDYYYDERKHYVWKKVARLVFKSERQCQNDRDKAKYRFLLRNTWIS</sequence>
<keyword evidence="2" id="KW-1185">Reference proteome</keyword>
<organism evidence="1 2">
    <name type="scientific">Fructobacillus evanidus</name>
    <dbReference type="NCBI Taxonomy" id="3064281"/>
    <lineage>
        <taxon>Bacteria</taxon>
        <taxon>Bacillati</taxon>
        <taxon>Bacillota</taxon>
        <taxon>Bacilli</taxon>
        <taxon>Lactobacillales</taxon>
        <taxon>Lactobacillaceae</taxon>
        <taxon>Fructobacillus</taxon>
    </lineage>
</organism>